<feature type="domain" description="CoA carboxyltransferase C-terminal" evidence="12">
    <location>
        <begin position="127"/>
        <end position="381"/>
    </location>
</feature>
<dbReference type="Pfam" id="PF03255">
    <property type="entry name" value="ACCA"/>
    <property type="match status" value="1"/>
</dbReference>
<dbReference type="PRINTS" id="PR01069">
    <property type="entry name" value="ACCCTRFRASEA"/>
</dbReference>
<comment type="pathway">
    <text evidence="1">Lipid metabolism; malonyl-CoA biosynthesis; malonyl-CoA from acetyl-CoA: step 1/1.</text>
</comment>
<dbReference type="NCBIfam" id="NF004344">
    <property type="entry name" value="PRK05724.1"/>
    <property type="match status" value="1"/>
</dbReference>
<keyword evidence="8" id="KW-0443">Lipid metabolism</keyword>
<keyword evidence="4" id="KW-0808">Transferase</keyword>
<evidence type="ECO:0000259" key="12">
    <source>
        <dbReference type="PROSITE" id="PS50989"/>
    </source>
</evidence>
<reference evidence="13" key="1">
    <citation type="submission" date="2018-02" db="EMBL/GenBank/DDBJ databases">
        <title>Rhizophora mucronata_Transcriptome.</title>
        <authorList>
            <person name="Meera S.P."/>
            <person name="Sreeshan A."/>
            <person name="Augustine A."/>
        </authorList>
    </citation>
    <scope>NUCLEOTIDE SEQUENCE</scope>
    <source>
        <tissue evidence="13">Leaf</tissue>
    </source>
</reference>
<proteinExistence type="inferred from homology"/>
<evidence type="ECO:0000256" key="4">
    <source>
        <dbReference type="ARBA" id="ARBA00022679"/>
    </source>
</evidence>
<keyword evidence="5" id="KW-0547">Nucleotide-binding</keyword>
<dbReference type="InterPro" id="IPR029045">
    <property type="entry name" value="ClpP/crotonase-like_dom_sf"/>
</dbReference>
<dbReference type="GO" id="GO:2001295">
    <property type="term" value="P:malonyl-CoA biosynthetic process"/>
    <property type="evidence" value="ECO:0007669"/>
    <property type="project" value="UniProtKB-UniPathway"/>
</dbReference>
<organism evidence="13">
    <name type="scientific">Rhizophora mucronata</name>
    <name type="common">Asiatic mangrove</name>
    <dbReference type="NCBI Taxonomy" id="61149"/>
    <lineage>
        <taxon>Eukaryota</taxon>
        <taxon>Viridiplantae</taxon>
        <taxon>Streptophyta</taxon>
        <taxon>Embryophyta</taxon>
        <taxon>Tracheophyta</taxon>
        <taxon>Spermatophyta</taxon>
        <taxon>Magnoliopsida</taxon>
        <taxon>eudicotyledons</taxon>
        <taxon>Gunneridae</taxon>
        <taxon>Pentapetalae</taxon>
        <taxon>rosids</taxon>
        <taxon>fabids</taxon>
        <taxon>Malpighiales</taxon>
        <taxon>Rhizophoraceae</taxon>
        <taxon>Rhizophora</taxon>
    </lineage>
</organism>
<dbReference type="InterPro" id="IPR001095">
    <property type="entry name" value="Acetyl_CoA_COase_a_su"/>
</dbReference>
<accession>A0A2P2MJ68</accession>
<dbReference type="EMBL" id="GGEC01049787">
    <property type="protein sequence ID" value="MBX30271.1"/>
    <property type="molecule type" value="Transcribed_RNA"/>
</dbReference>
<evidence type="ECO:0000256" key="10">
    <source>
        <dbReference type="ARBA" id="ARBA00049152"/>
    </source>
</evidence>
<dbReference type="EC" id="2.1.3.15" evidence="2"/>
<evidence type="ECO:0000313" key="13">
    <source>
        <dbReference type="EMBL" id="MBX30269.1"/>
    </source>
</evidence>
<name>A0A2P2MJ68_RHIMU</name>
<dbReference type="NCBIfam" id="NF041504">
    <property type="entry name" value="AccA_sub"/>
    <property type="match status" value="1"/>
</dbReference>
<dbReference type="InterPro" id="IPR011763">
    <property type="entry name" value="COA_CT_C"/>
</dbReference>
<keyword evidence="9" id="KW-0275">Fatty acid biosynthesis</keyword>
<evidence type="ECO:0000256" key="7">
    <source>
        <dbReference type="ARBA" id="ARBA00022840"/>
    </source>
</evidence>
<dbReference type="GO" id="GO:0006633">
    <property type="term" value="P:fatty acid biosynthetic process"/>
    <property type="evidence" value="ECO:0007669"/>
    <property type="project" value="UniProtKB-KW"/>
</dbReference>
<feature type="region of interest" description="Disordered" evidence="11">
    <location>
        <begin position="730"/>
        <end position="767"/>
    </location>
</feature>
<evidence type="ECO:0000256" key="11">
    <source>
        <dbReference type="SAM" id="MobiDB-lite"/>
    </source>
</evidence>
<dbReference type="SUPFAM" id="SSF52096">
    <property type="entry name" value="ClpP/crotonase"/>
    <property type="match status" value="1"/>
</dbReference>
<evidence type="ECO:0000256" key="6">
    <source>
        <dbReference type="ARBA" id="ARBA00022832"/>
    </source>
</evidence>
<dbReference type="EMBL" id="GGEC01049786">
    <property type="protein sequence ID" value="MBX30270.1"/>
    <property type="molecule type" value="Transcribed_RNA"/>
</dbReference>
<dbReference type="Gene3D" id="3.90.226.10">
    <property type="entry name" value="2-enoyl-CoA Hydratase, Chain A, domain 1"/>
    <property type="match status" value="1"/>
</dbReference>
<sequence>MASISHSPFALTGTSASDLLRSSGCGITGIPLRALGRARFSSRTRGFAVLAKVRKVKKQEYPWPDDPDPNVKGGVLTHLSHFKPLKEKPKPVTLDFEKPLVDLEKKITEVRKMANETGLDFTDQIVSLENKYQLALKDLYTHLTPIQRVTIARHPNRPTFLDHVFSITEKFVELHGDRAGYDDPAIVTGIGTIDGRRYMFMGHQKGRNTKENIMRNFGMPTPHGYRKALRMMHYADHHGFPIITFIDTPGAFADLKSEELGQGEAIAHNLRTMFGLKVPIVSIVIGEGGSGGALAIGCANKLLMLENAVFYVASPEACAAILWKSAKASPKAAEKLKITAAELCKLQIADGVIPEPLGGAHADPLWTSQQIKNSINETMDELMKMDTDELLKHRMLKFRKIGGFQEGIPIEPKRKVNMKKKEEPIAEKTSVVDLEDEIEQLKQQIPRAKESSGKNSELALNEMTEKLKREVDLEFDEAVKAIGLKDRLSKIREEFLKANSKGQPVHPVLLDKIDKLNNEISQGLPAAPNYTSLKYKLEMLKECSQIKNISERSIKVETLKHELNKKLKEALDQPDMKEKMEAIIAEIQKLGDSSAGDTNQETRESIVKMRKDIEFELENFFKSAGLDVELMKMAKEHSEQTPVPDLKPKMESLKEETVKKIKDLMNSSDLKNMIQLLKLEVAKADRTPEAATKRKIESLEQQIKQRLLAAINSSELKVKHEELQAQIAETVESSGQLDGILNDDEPKESKHDESRAGFNVGANRGFA</sequence>
<dbReference type="NCBIfam" id="TIGR00513">
    <property type="entry name" value="accA"/>
    <property type="match status" value="1"/>
</dbReference>
<evidence type="ECO:0000256" key="2">
    <source>
        <dbReference type="ARBA" id="ARBA00011883"/>
    </source>
</evidence>
<dbReference type="GO" id="GO:0003989">
    <property type="term" value="F:acetyl-CoA carboxylase activity"/>
    <property type="evidence" value="ECO:0007669"/>
    <property type="project" value="InterPro"/>
</dbReference>
<dbReference type="GO" id="GO:0009317">
    <property type="term" value="C:acetyl-CoA carboxylase complex"/>
    <property type="evidence" value="ECO:0007669"/>
    <property type="project" value="InterPro"/>
</dbReference>
<dbReference type="HAMAP" id="MF_00823">
    <property type="entry name" value="AcetylCoA_CT_alpha"/>
    <property type="match status" value="1"/>
</dbReference>
<evidence type="ECO:0000256" key="3">
    <source>
        <dbReference type="ARBA" id="ARBA00022516"/>
    </source>
</evidence>
<dbReference type="PROSITE" id="PS50989">
    <property type="entry name" value="COA_CT_CTER"/>
    <property type="match status" value="1"/>
</dbReference>
<comment type="catalytic activity">
    <reaction evidence="10">
        <text>N(6)-carboxybiotinyl-L-lysyl-[protein] + acetyl-CoA = N(6)-biotinyl-L-lysyl-[protein] + malonyl-CoA</text>
        <dbReference type="Rhea" id="RHEA:54728"/>
        <dbReference type="Rhea" id="RHEA-COMP:10505"/>
        <dbReference type="Rhea" id="RHEA-COMP:10506"/>
        <dbReference type="ChEBI" id="CHEBI:57288"/>
        <dbReference type="ChEBI" id="CHEBI:57384"/>
        <dbReference type="ChEBI" id="CHEBI:83144"/>
        <dbReference type="ChEBI" id="CHEBI:83145"/>
        <dbReference type="EC" id="2.1.3.15"/>
    </reaction>
</comment>
<dbReference type="GO" id="GO:0016743">
    <property type="term" value="F:carboxyl- or carbamoyltransferase activity"/>
    <property type="evidence" value="ECO:0007669"/>
    <property type="project" value="InterPro"/>
</dbReference>
<dbReference type="GO" id="GO:0005524">
    <property type="term" value="F:ATP binding"/>
    <property type="evidence" value="ECO:0007669"/>
    <property type="project" value="UniProtKB-KW"/>
</dbReference>
<dbReference type="PANTHER" id="PTHR42853">
    <property type="entry name" value="ACETYL-COENZYME A CARBOXYLASE CARBOXYL TRANSFERASE SUBUNIT ALPHA"/>
    <property type="match status" value="1"/>
</dbReference>
<dbReference type="PANTHER" id="PTHR42853:SF3">
    <property type="entry name" value="ACETYL-COENZYME A CARBOXYLASE CARBOXYL TRANSFERASE SUBUNIT ALPHA, CHLOROPLASTIC"/>
    <property type="match status" value="1"/>
</dbReference>
<evidence type="ECO:0000256" key="8">
    <source>
        <dbReference type="ARBA" id="ARBA00023098"/>
    </source>
</evidence>
<evidence type="ECO:0000256" key="5">
    <source>
        <dbReference type="ARBA" id="ARBA00022741"/>
    </source>
</evidence>
<evidence type="ECO:0000256" key="1">
    <source>
        <dbReference type="ARBA" id="ARBA00004956"/>
    </source>
</evidence>
<evidence type="ECO:0000256" key="9">
    <source>
        <dbReference type="ARBA" id="ARBA00023160"/>
    </source>
</evidence>
<dbReference type="UniPathway" id="UPA00655">
    <property type="reaction ID" value="UER00711"/>
</dbReference>
<keyword evidence="3" id="KW-0444">Lipid biosynthesis</keyword>
<keyword evidence="6" id="KW-0276">Fatty acid metabolism</keyword>
<keyword evidence="7" id="KW-0067">ATP-binding</keyword>
<dbReference type="EMBL" id="GGEC01049785">
    <property type="protein sequence ID" value="MBX30269.1"/>
    <property type="molecule type" value="Transcribed_RNA"/>
</dbReference>
<dbReference type="AlphaFoldDB" id="A0A2P2MJ68"/>
<protein>
    <recommendedName>
        <fullName evidence="2">acetyl-CoA carboxytransferase</fullName>
        <ecNumber evidence="2">2.1.3.15</ecNumber>
    </recommendedName>
</protein>